<keyword evidence="2" id="KW-1185">Reference proteome</keyword>
<accession>A0A2U8QU45</accession>
<gene>
    <name evidence="1" type="ORF">DI487_07475</name>
</gene>
<reference evidence="1 2" key="1">
    <citation type="submission" date="2018-05" db="EMBL/GenBank/DDBJ databases">
        <title>Flavobacterium sp. MEBiC07310.</title>
        <authorList>
            <person name="Baek K."/>
        </authorList>
    </citation>
    <scope>NUCLEOTIDE SEQUENCE [LARGE SCALE GENOMIC DNA]</scope>
    <source>
        <strain evidence="1 2">MEBiC07310</strain>
    </source>
</reference>
<evidence type="ECO:0000313" key="2">
    <source>
        <dbReference type="Proteomes" id="UP000245429"/>
    </source>
</evidence>
<name>A0A2U8QU45_9FLAO</name>
<evidence type="ECO:0000313" key="1">
    <source>
        <dbReference type="EMBL" id="AWM13717.1"/>
    </source>
</evidence>
<dbReference type="EMBL" id="CP029463">
    <property type="protein sequence ID" value="AWM13717.1"/>
    <property type="molecule type" value="Genomic_DNA"/>
</dbReference>
<dbReference type="KEGG" id="fse:DI487_07475"/>
<protein>
    <submittedName>
        <fullName evidence="1">Uncharacterized protein</fullName>
    </submittedName>
</protein>
<proteinExistence type="predicted"/>
<dbReference type="Proteomes" id="UP000245429">
    <property type="component" value="Chromosome"/>
</dbReference>
<dbReference type="AlphaFoldDB" id="A0A2U8QU45"/>
<organism evidence="1 2">
    <name type="scientific">Flavobacterium sediminis</name>
    <dbReference type="NCBI Taxonomy" id="2201181"/>
    <lineage>
        <taxon>Bacteria</taxon>
        <taxon>Pseudomonadati</taxon>
        <taxon>Bacteroidota</taxon>
        <taxon>Flavobacteriia</taxon>
        <taxon>Flavobacteriales</taxon>
        <taxon>Flavobacteriaceae</taxon>
        <taxon>Flavobacterium</taxon>
    </lineage>
</organism>
<sequence length="226" mass="24438">MHAQVSGVGINETVPEQALHLGSPTGTIRVEGLNETNNEFNGGGTNTYPLFVDDQGSLTLEFRSLYNSEGSDALNPATLPESVVYLPGGDEDGVEVAELFSFTINTNSLALLEVKYSISFEVFQNLAEDVLTDMAARRVNTYFMLDGLSRQFGHASKCYTGGSRDSKTGLMYNTSTTYITLPAAGSYTIRFFGEVSSGITASTSFTGKETCVKFARGNDSLLFRLH</sequence>